<dbReference type="InterPro" id="IPR050447">
    <property type="entry name" value="Erg6_SMT_methyltransf"/>
</dbReference>
<protein>
    <submittedName>
        <fullName evidence="3">Methyltransferase domain-containing protein</fullName>
    </submittedName>
</protein>
<sequence>MSDFHPVFWQLHSDLPRQGPGNFEATKQAFSRLSALPDCPQILDVGCGPGQQTLDLATLSQGKITAVDFYQPYLDELKQRFESQGWGERLEVVCADMADLPFAAESFDLIWSEGAIYIMGFDRGLSKWRSLLKPGGYLAVTEISWLKPNPPAPVKEFWQEGYPSMRTLEENQAAMETAGYTLVDTFTLPESAWWTDYYTPLENKIKQLKIEYQNDSEALQVLEGEQQEIDLYRQYSQYYGYVFYIGQIQKN</sequence>
<dbReference type="GO" id="GO:0008168">
    <property type="term" value="F:methyltransferase activity"/>
    <property type="evidence" value="ECO:0007669"/>
    <property type="project" value="UniProtKB-KW"/>
</dbReference>
<evidence type="ECO:0000313" key="4">
    <source>
        <dbReference type="Proteomes" id="UP001235849"/>
    </source>
</evidence>
<comment type="caution">
    <text evidence="3">The sequence shown here is derived from an EMBL/GenBank/DDBJ whole genome shotgun (WGS) entry which is preliminary data.</text>
</comment>
<organism evidence="3 4">
    <name type="scientific">Roseofilum capinflatum BLCC-M114</name>
    <dbReference type="NCBI Taxonomy" id="3022440"/>
    <lineage>
        <taxon>Bacteria</taxon>
        <taxon>Bacillati</taxon>
        <taxon>Cyanobacteriota</taxon>
        <taxon>Cyanophyceae</taxon>
        <taxon>Desertifilales</taxon>
        <taxon>Desertifilaceae</taxon>
        <taxon>Roseofilum</taxon>
        <taxon>Roseofilum capinflatum</taxon>
    </lineage>
</organism>
<dbReference type="CDD" id="cd02440">
    <property type="entry name" value="AdoMet_MTases"/>
    <property type="match status" value="1"/>
</dbReference>
<keyword evidence="3" id="KW-0489">Methyltransferase</keyword>
<dbReference type="PANTHER" id="PTHR44068:SF1">
    <property type="entry name" value="HYPOTHETICAL LOC100005854"/>
    <property type="match status" value="1"/>
</dbReference>
<dbReference type="InterPro" id="IPR041698">
    <property type="entry name" value="Methyltransf_25"/>
</dbReference>
<dbReference type="InterPro" id="IPR029063">
    <property type="entry name" value="SAM-dependent_MTases_sf"/>
</dbReference>
<dbReference type="GO" id="GO:0032259">
    <property type="term" value="P:methylation"/>
    <property type="evidence" value="ECO:0007669"/>
    <property type="project" value="UniProtKB-KW"/>
</dbReference>
<dbReference type="EMBL" id="JAQOSO010000102">
    <property type="protein sequence ID" value="MDJ1176350.1"/>
    <property type="molecule type" value="Genomic_DNA"/>
</dbReference>
<dbReference type="Gene3D" id="3.40.50.150">
    <property type="entry name" value="Vaccinia Virus protein VP39"/>
    <property type="match status" value="1"/>
</dbReference>
<dbReference type="RefSeq" id="WP_283768636.1">
    <property type="nucleotide sequence ID" value="NZ_JAQOSO010000102.1"/>
</dbReference>
<dbReference type="Proteomes" id="UP001235849">
    <property type="component" value="Unassembled WGS sequence"/>
</dbReference>
<feature type="domain" description="Methyltransferase" evidence="2">
    <location>
        <begin position="42"/>
        <end position="136"/>
    </location>
</feature>
<name>A0ABT7BAZ2_9CYAN</name>
<dbReference type="SUPFAM" id="SSF53335">
    <property type="entry name" value="S-adenosyl-L-methionine-dependent methyltransferases"/>
    <property type="match status" value="1"/>
</dbReference>
<accession>A0ABT7BAZ2</accession>
<proteinExistence type="predicted"/>
<evidence type="ECO:0000259" key="2">
    <source>
        <dbReference type="Pfam" id="PF13649"/>
    </source>
</evidence>
<gene>
    <name evidence="3" type="ORF">PMG25_19895</name>
</gene>
<evidence type="ECO:0000256" key="1">
    <source>
        <dbReference type="ARBA" id="ARBA00022679"/>
    </source>
</evidence>
<dbReference type="Pfam" id="PF13649">
    <property type="entry name" value="Methyltransf_25"/>
    <property type="match status" value="1"/>
</dbReference>
<keyword evidence="1" id="KW-0808">Transferase</keyword>
<keyword evidence="4" id="KW-1185">Reference proteome</keyword>
<evidence type="ECO:0000313" key="3">
    <source>
        <dbReference type="EMBL" id="MDJ1176350.1"/>
    </source>
</evidence>
<dbReference type="PANTHER" id="PTHR44068">
    <property type="entry name" value="ZGC:194242"/>
    <property type="match status" value="1"/>
</dbReference>
<reference evidence="3 4" key="1">
    <citation type="submission" date="2023-01" db="EMBL/GenBank/DDBJ databases">
        <title>Novel diversity within Roseofilum (Cyanobacteria; Desertifilaceae) from marine benthic mats with descriptions of four novel species.</title>
        <authorList>
            <person name="Wang Y."/>
            <person name="Berthold D.E."/>
            <person name="Hu J."/>
            <person name="Lefler F.W."/>
            <person name="Laughinghouse H.D. IV."/>
        </authorList>
    </citation>
    <scope>NUCLEOTIDE SEQUENCE [LARGE SCALE GENOMIC DNA]</scope>
    <source>
        <strain evidence="3 4">BLCC-M114</strain>
    </source>
</reference>